<feature type="transmembrane region" description="Helical" evidence="8">
    <location>
        <begin position="481"/>
        <end position="501"/>
    </location>
</feature>
<feature type="transmembrane region" description="Helical" evidence="8">
    <location>
        <begin position="413"/>
        <end position="434"/>
    </location>
</feature>
<reference evidence="9 10" key="1">
    <citation type="submission" date="2018-05" db="EMBL/GenBank/DDBJ databases">
        <title>Genomic analysis of Gracilibacillus dipsosauri DD1 reveals novel features of a salt-tolerant amylase.</title>
        <authorList>
            <person name="Deutch C.E."/>
            <person name="Yang S."/>
        </authorList>
    </citation>
    <scope>NUCLEOTIDE SEQUENCE [LARGE SCALE GENOMIC DNA]</scope>
    <source>
        <strain evidence="9 10">DD1</strain>
    </source>
</reference>
<evidence type="ECO:0000256" key="6">
    <source>
        <dbReference type="ARBA" id="ARBA00022989"/>
    </source>
</evidence>
<keyword evidence="6 8" id="KW-1133">Transmembrane helix</keyword>
<proteinExistence type="inferred from homology"/>
<feature type="transmembrane region" description="Helical" evidence="8">
    <location>
        <begin position="53"/>
        <end position="72"/>
    </location>
</feature>
<evidence type="ECO:0000256" key="8">
    <source>
        <dbReference type="SAM" id="Phobius"/>
    </source>
</evidence>
<dbReference type="RefSeq" id="WP_109985750.1">
    <property type="nucleotide sequence ID" value="NZ_QGTD01000021.1"/>
</dbReference>
<protein>
    <submittedName>
        <fullName evidence="9">Choline transporter</fullName>
    </submittedName>
</protein>
<dbReference type="AlphaFoldDB" id="A0A317KVB4"/>
<evidence type="ECO:0000256" key="4">
    <source>
        <dbReference type="ARBA" id="ARBA00022475"/>
    </source>
</evidence>
<evidence type="ECO:0000256" key="3">
    <source>
        <dbReference type="ARBA" id="ARBA00022448"/>
    </source>
</evidence>
<feature type="transmembrane region" description="Helical" evidence="8">
    <location>
        <begin position="324"/>
        <end position="343"/>
    </location>
</feature>
<dbReference type="OrthoDB" id="9775735at2"/>
<organism evidence="9 10">
    <name type="scientific">Gracilibacillus dipsosauri</name>
    <dbReference type="NCBI Taxonomy" id="178340"/>
    <lineage>
        <taxon>Bacteria</taxon>
        <taxon>Bacillati</taxon>
        <taxon>Bacillota</taxon>
        <taxon>Bacilli</taxon>
        <taxon>Bacillales</taxon>
        <taxon>Bacillaceae</taxon>
        <taxon>Gracilibacillus</taxon>
    </lineage>
</organism>
<evidence type="ECO:0000313" key="9">
    <source>
        <dbReference type="EMBL" id="PWU66620.1"/>
    </source>
</evidence>
<dbReference type="EMBL" id="QGTD01000021">
    <property type="protein sequence ID" value="PWU66620.1"/>
    <property type="molecule type" value="Genomic_DNA"/>
</dbReference>
<evidence type="ECO:0000256" key="7">
    <source>
        <dbReference type="ARBA" id="ARBA00023136"/>
    </source>
</evidence>
<feature type="transmembrane region" description="Helical" evidence="8">
    <location>
        <begin position="455"/>
        <end position="475"/>
    </location>
</feature>
<name>A0A317KVB4_9BACI</name>
<feature type="transmembrane region" description="Helical" evidence="8">
    <location>
        <begin position="355"/>
        <end position="376"/>
    </location>
</feature>
<keyword evidence="10" id="KW-1185">Reference proteome</keyword>
<keyword evidence="7 8" id="KW-0472">Membrane</keyword>
<evidence type="ECO:0000256" key="5">
    <source>
        <dbReference type="ARBA" id="ARBA00022692"/>
    </source>
</evidence>
<evidence type="ECO:0000256" key="1">
    <source>
        <dbReference type="ARBA" id="ARBA00004651"/>
    </source>
</evidence>
<sequence>MENKTLQKNRKLIDYGIFLPALLIILIICIPFSLYESESLALLNSIFDKIVEVFSWGYIWYALILLAAGLYLSFSKYGKVVLGDPKEKPSFTMFEYASILIAMGIGSTIMRTGMVQWTQVAIDPPFGVQPESSEAVLWGNTYSMFIWSFQVFAIFVMAAPAMAYILHVKKRPFMRISEACRCILGDRFTDGIGGKVIDVLFLISILSGAAVTLGLGTPIITSNLSNLLNIEVTFGMTMIVTIIWVVLFSVSAYLGIEKGIKRLSTFNIYLAGGLAIFILTAGPGIFILDFFTDTVGHLVNHYFSLSFYTNSTDLNSTTHIQSHMIFWFAYSATWAMLHSVFAAKISKGRTVKEMILTYLLAPTMISWVATGVLGGLGVHRFLTGEVNILQLVESNQPVNAIPNILMTLPWSEVIMILFIVVSMIFLTTTLDSTTYTIAAYTSRQNMSKYEPSRNLRIIVAAIITTLALILMQIGGLAPLEVISGLMGLPIIVIQFLTIYAAKKMMDQDKAWIYNIRG</sequence>
<keyword evidence="4" id="KW-1003">Cell membrane</keyword>
<dbReference type="InterPro" id="IPR000060">
    <property type="entry name" value="BCCT_transptr"/>
</dbReference>
<gene>
    <name evidence="9" type="ORF">DLJ74_19570</name>
</gene>
<keyword evidence="5 8" id="KW-0812">Transmembrane</keyword>
<dbReference type="PANTHER" id="PTHR30047:SF7">
    <property type="entry name" value="HIGH-AFFINITY CHOLINE TRANSPORT PROTEIN"/>
    <property type="match status" value="1"/>
</dbReference>
<evidence type="ECO:0000256" key="2">
    <source>
        <dbReference type="ARBA" id="ARBA00005658"/>
    </source>
</evidence>
<dbReference type="GO" id="GO:0005886">
    <property type="term" value="C:plasma membrane"/>
    <property type="evidence" value="ECO:0007669"/>
    <property type="project" value="UniProtKB-SubCell"/>
</dbReference>
<comment type="subcellular location">
    <subcellularLocation>
        <location evidence="1">Cell membrane</location>
        <topology evidence="1">Multi-pass membrane protein</topology>
    </subcellularLocation>
</comment>
<keyword evidence="3" id="KW-0813">Transport</keyword>
<comment type="similarity">
    <text evidence="2">Belongs to the BCCT transporter (TC 2.A.15) family.</text>
</comment>
<feature type="transmembrane region" description="Helical" evidence="8">
    <location>
        <begin position="12"/>
        <end position="33"/>
    </location>
</feature>
<feature type="transmembrane region" description="Helical" evidence="8">
    <location>
        <begin position="93"/>
        <end position="110"/>
    </location>
</feature>
<feature type="transmembrane region" description="Helical" evidence="8">
    <location>
        <begin position="196"/>
        <end position="220"/>
    </location>
</feature>
<accession>A0A317KVB4</accession>
<evidence type="ECO:0000313" key="10">
    <source>
        <dbReference type="Proteomes" id="UP000245624"/>
    </source>
</evidence>
<feature type="transmembrane region" description="Helical" evidence="8">
    <location>
        <begin position="268"/>
        <end position="288"/>
    </location>
</feature>
<feature type="transmembrane region" description="Helical" evidence="8">
    <location>
        <begin position="232"/>
        <end position="256"/>
    </location>
</feature>
<feature type="transmembrane region" description="Helical" evidence="8">
    <location>
        <begin position="144"/>
        <end position="166"/>
    </location>
</feature>
<dbReference type="Pfam" id="PF02028">
    <property type="entry name" value="BCCT"/>
    <property type="match status" value="1"/>
</dbReference>
<comment type="caution">
    <text evidence="9">The sequence shown here is derived from an EMBL/GenBank/DDBJ whole genome shotgun (WGS) entry which is preliminary data.</text>
</comment>
<dbReference type="GO" id="GO:0022857">
    <property type="term" value="F:transmembrane transporter activity"/>
    <property type="evidence" value="ECO:0007669"/>
    <property type="project" value="InterPro"/>
</dbReference>
<dbReference type="Proteomes" id="UP000245624">
    <property type="component" value="Unassembled WGS sequence"/>
</dbReference>
<dbReference type="PANTHER" id="PTHR30047">
    <property type="entry name" value="HIGH-AFFINITY CHOLINE TRANSPORT PROTEIN-RELATED"/>
    <property type="match status" value="1"/>
</dbReference>